<dbReference type="Proteomes" id="UP000032668">
    <property type="component" value="Unassembled WGS sequence"/>
</dbReference>
<comment type="caution">
    <text evidence="1">The sequence shown here is derived from an EMBL/GenBank/DDBJ whole genome shotgun (WGS) entry which is preliminary data.</text>
</comment>
<evidence type="ECO:0000313" key="2">
    <source>
        <dbReference type="Proteomes" id="UP000032668"/>
    </source>
</evidence>
<accession>A0A0D6PKE4</accession>
<name>A0A0D6PKE4_9PROT</name>
<protein>
    <submittedName>
        <fullName evidence="1">Uncharacterized protein</fullName>
    </submittedName>
</protein>
<proteinExistence type="predicted"/>
<keyword evidence="2" id="KW-1185">Reference proteome</keyword>
<sequence length="64" mass="6965">MIDAGKDQVAISYALKHKGGILTNSQIYASKPLLSGNNAAVNRRSAADHAKRYKVALICRLRII</sequence>
<reference evidence="1 2" key="1">
    <citation type="submission" date="2012-11" db="EMBL/GenBank/DDBJ databases">
        <title>Whole genome sequence of Acidocella aminolytica 101 = DSM 11237.</title>
        <authorList>
            <person name="Azuma Y."/>
            <person name="Higashiura N."/>
            <person name="Hirakawa H."/>
            <person name="Matsushita K."/>
        </authorList>
    </citation>
    <scope>NUCLEOTIDE SEQUENCE [LARGE SCALE GENOMIC DNA]</scope>
    <source>
        <strain evidence="2">101 / DSM 11237</strain>
    </source>
</reference>
<dbReference type="AlphaFoldDB" id="A0A0D6PKE4"/>
<gene>
    <name evidence="1" type="ORF">Aam_162_001</name>
</gene>
<organism evidence="1 2">
    <name type="scientific">Acidocella aminolytica 101 = DSM 11237</name>
    <dbReference type="NCBI Taxonomy" id="1120923"/>
    <lineage>
        <taxon>Bacteria</taxon>
        <taxon>Pseudomonadati</taxon>
        <taxon>Pseudomonadota</taxon>
        <taxon>Alphaproteobacteria</taxon>
        <taxon>Acetobacterales</taxon>
        <taxon>Acidocellaceae</taxon>
        <taxon>Acidocella</taxon>
    </lineage>
</organism>
<dbReference type="EMBL" id="BANC01000159">
    <property type="protein sequence ID" value="GAN82127.1"/>
    <property type="molecule type" value="Genomic_DNA"/>
</dbReference>
<evidence type="ECO:0000313" key="1">
    <source>
        <dbReference type="EMBL" id="GAN82127.1"/>
    </source>
</evidence>